<proteinExistence type="predicted"/>
<feature type="transmembrane region" description="Helical" evidence="1">
    <location>
        <begin position="20"/>
        <end position="42"/>
    </location>
</feature>
<keyword evidence="1" id="KW-0812">Transmembrane</keyword>
<name>A0A9P1N6L8_9PELO</name>
<dbReference type="OrthoDB" id="5790757at2759"/>
<dbReference type="PANTHER" id="PTHR23017:SF2">
    <property type="entry name" value="G-PROTEIN COUPLED RECEPTORS FAMILY 1 PROFILE DOMAIN-CONTAINING PROTEIN"/>
    <property type="match status" value="1"/>
</dbReference>
<feature type="transmembrane region" description="Helical" evidence="1">
    <location>
        <begin position="230"/>
        <end position="250"/>
    </location>
</feature>
<feature type="transmembrane region" description="Helical" evidence="1">
    <location>
        <begin position="63"/>
        <end position="82"/>
    </location>
</feature>
<reference evidence="3" key="1">
    <citation type="submission" date="2022-11" db="EMBL/GenBank/DDBJ databases">
        <authorList>
            <person name="Kikuchi T."/>
        </authorList>
    </citation>
    <scope>NUCLEOTIDE SEQUENCE</scope>
    <source>
        <strain evidence="3">PS1010</strain>
    </source>
</reference>
<feature type="transmembrane region" description="Helical" evidence="1">
    <location>
        <begin position="94"/>
        <end position="117"/>
    </location>
</feature>
<dbReference type="Proteomes" id="UP001152747">
    <property type="component" value="Unassembled WGS sequence"/>
</dbReference>
<gene>
    <name evidence="3" type="ORF">CAMP_LOCUS15690</name>
</gene>
<dbReference type="EMBL" id="CANHGI010000005">
    <property type="protein sequence ID" value="CAI5453053.1"/>
    <property type="molecule type" value="Genomic_DNA"/>
</dbReference>
<evidence type="ECO:0000256" key="1">
    <source>
        <dbReference type="SAM" id="Phobius"/>
    </source>
</evidence>
<feature type="transmembrane region" description="Helical" evidence="1">
    <location>
        <begin position="270"/>
        <end position="290"/>
    </location>
</feature>
<dbReference type="SUPFAM" id="SSF81321">
    <property type="entry name" value="Family A G protein-coupled receptor-like"/>
    <property type="match status" value="1"/>
</dbReference>
<dbReference type="InterPro" id="IPR019430">
    <property type="entry name" value="7TM_GPCR_serpentine_rcpt_Srx"/>
</dbReference>
<accession>A0A9P1N6L8</accession>
<evidence type="ECO:0000313" key="4">
    <source>
        <dbReference type="Proteomes" id="UP001152747"/>
    </source>
</evidence>
<dbReference type="Gene3D" id="1.20.1070.10">
    <property type="entry name" value="Rhodopsin 7-helix transmembrane proteins"/>
    <property type="match status" value="1"/>
</dbReference>
<feature type="domain" description="7TM GPCR serpentine receptor class x (Srx)" evidence="2">
    <location>
        <begin position="30"/>
        <end position="287"/>
    </location>
</feature>
<feature type="transmembrane region" description="Helical" evidence="1">
    <location>
        <begin position="137"/>
        <end position="157"/>
    </location>
</feature>
<protein>
    <recommendedName>
        <fullName evidence="2">7TM GPCR serpentine receptor class x (Srx) domain-containing protein</fullName>
    </recommendedName>
</protein>
<keyword evidence="1" id="KW-0472">Membrane</keyword>
<dbReference type="Pfam" id="PF10328">
    <property type="entry name" value="7TM_GPCR_Srx"/>
    <property type="match status" value="1"/>
</dbReference>
<comment type="caution">
    <text evidence="3">The sequence shown here is derived from an EMBL/GenBank/DDBJ whole genome shotgun (WGS) entry which is preliminary data.</text>
</comment>
<keyword evidence="1" id="KW-1133">Transmembrane helix</keyword>
<keyword evidence="4" id="KW-1185">Reference proteome</keyword>
<evidence type="ECO:0000259" key="2">
    <source>
        <dbReference type="Pfam" id="PF10328"/>
    </source>
</evidence>
<sequence length="311" mass="36106">MFSELVYQSADEYIQTWEDILASALVVISCLIGLLMVILAIYGCIKIPSMRISPFGYLTKHQLISQGLAAINSGSFFLAVLLDFKVVIYHSNIFGLFITILLPSILLIYFAISLNRFLALATPIYYSTLFGIKTRKFYILFAWITPIIYMSILFIQYDCSYKFYHYGWIFIEKPSEICGAKLSYQMVISQGLLCLTMLFLDCATIVMLVFFKDRIVKSKSPIIRRREINFAQQVIIQGFVFTMHAFWYIYGNQWIPGTSENWRIFWTSTFSSNLLHIFDCGIIFIFNSEFSNWIRNLKRKSRVVSITVNHS</sequence>
<dbReference type="PANTHER" id="PTHR23017">
    <property type="entry name" value="SERPENTINE RECEPTOR, CLASS X"/>
    <property type="match status" value="1"/>
</dbReference>
<dbReference type="AlphaFoldDB" id="A0A9P1N6L8"/>
<feature type="transmembrane region" description="Helical" evidence="1">
    <location>
        <begin position="187"/>
        <end position="210"/>
    </location>
</feature>
<organism evidence="3 4">
    <name type="scientific">Caenorhabditis angaria</name>
    <dbReference type="NCBI Taxonomy" id="860376"/>
    <lineage>
        <taxon>Eukaryota</taxon>
        <taxon>Metazoa</taxon>
        <taxon>Ecdysozoa</taxon>
        <taxon>Nematoda</taxon>
        <taxon>Chromadorea</taxon>
        <taxon>Rhabditida</taxon>
        <taxon>Rhabditina</taxon>
        <taxon>Rhabditomorpha</taxon>
        <taxon>Rhabditoidea</taxon>
        <taxon>Rhabditidae</taxon>
        <taxon>Peloderinae</taxon>
        <taxon>Caenorhabditis</taxon>
    </lineage>
</organism>
<dbReference type="CDD" id="cd00637">
    <property type="entry name" value="7tm_classA_rhodopsin-like"/>
    <property type="match status" value="1"/>
</dbReference>
<evidence type="ECO:0000313" key="3">
    <source>
        <dbReference type="EMBL" id="CAI5453053.1"/>
    </source>
</evidence>